<keyword evidence="3" id="KW-1185">Reference proteome</keyword>
<feature type="transmembrane region" description="Helical" evidence="1">
    <location>
        <begin position="46"/>
        <end position="67"/>
    </location>
</feature>
<evidence type="ECO:0000256" key="1">
    <source>
        <dbReference type="SAM" id="Phobius"/>
    </source>
</evidence>
<reference evidence="2 3" key="1">
    <citation type="submission" date="2023-06" db="EMBL/GenBank/DDBJ databases">
        <authorList>
            <person name="Oyuntsetseg B."/>
            <person name="Kim S.B."/>
        </authorList>
    </citation>
    <scope>NUCLEOTIDE SEQUENCE [LARGE SCALE GENOMIC DNA]</scope>
    <source>
        <strain evidence="2 3">4-36</strain>
    </source>
</reference>
<dbReference type="EMBL" id="CP127295">
    <property type="protein sequence ID" value="WIY06977.1"/>
    <property type="molecule type" value="Genomic_DNA"/>
</dbReference>
<evidence type="ECO:0000313" key="3">
    <source>
        <dbReference type="Proteomes" id="UP001239397"/>
    </source>
</evidence>
<organism evidence="2 3">
    <name type="scientific">Amycolatopsis mongoliensis</name>
    <dbReference type="NCBI Taxonomy" id="715475"/>
    <lineage>
        <taxon>Bacteria</taxon>
        <taxon>Bacillati</taxon>
        <taxon>Actinomycetota</taxon>
        <taxon>Actinomycetes</taxon>
        <taxon>Pseudonocardiales</taxon>
        <taxon>Pseudonocardiaceae</taxon>
        <taxon>Amycolatopsis</taxon>
    </lineage>
</organism>
<dbReference type="Proteomes" id="UP001239397">
    <property type="component" value="Chromosome"/>
</dbReference>
<keyword evidence="1" id="KW-0472">Membrane</keyword>
<dbReference type="KEGG" id="amog:QRX60_25130"/>
<evidence type="ECO:0000313" key="2">
    <source>
        <dbReference type="EMBL" id="WIY06977.1"/>
    </source>
</evidence>
<name>A0A9Y2NJ00_9PSEU</name>
<keyword evidence="1" id="KW-1133">Transmembrane helix</keyword>
<dbReference type="RefSeq" id="WP_286003227.1">
    <property type="nucleotide sequence ID" value="NZ_CP127295.1"/>
</dbReference>
<protein>
    <submittedName>
        <fullName evidence="2">Uncharacterized protein</fullName>
    </submittedName>
</protein>
<gene>
    <name evidence="2" type="ORF">QRX60_25130</name>
</gene>
<dbReference type="AlphaFoldDB" id="A0A9Y2NJ00"/>
<sequence>MTRSEHETETLIRESLDRLAARAPDGEAVRDALARAGRKHRPGARLALVAAAVVVVVAGVIAGTQAFTKSDPAPAASRPVLGYSPGRLPDGFTEQYREGGPGTAPQVRRWFAGPAEIALSAYSTADPEWSRTALRIASVHDQILVHGRVAMVTGDTGGDALLTWLADDTHVLTVRVGGVPDARAVAQRIAEGVTTEPVGVRGELRFGALPAGLAERSAAVRGTGPDDASTELTAADPAHPSVPAVRVTASAGSPGVNGATPVTVRGGQGFFLTPKNGEAAMVAVRLPSGRWLTVAGPAPEAVLVAVADGVQLDPSPDYRWLGRATS</sequence>
<accession>A0A9Y2NJ00</accession>
<keyword evidence="1" id="KW-0812">Transmembrane</keyword>
<proteinExistence type="predicted"/>